<evidence type="ECO:0000256" key="1">
    <source>
        <dbReference type="PROSITE-ProRule" id="PRU00244"/>
    </source>
</evidence>
<organism evidence="3 4">
    <name type="scientific">Solilutibacter silvestris</name>
    <dbReference type="NCBI Taxonomy" id="1645665"/>
    <lineage>
        <taxon>Bacteria</taxon>
        <taxon>Pseudomonadati</taxon>
        <taxon>Pseudomonadota</taxon>
        <taxon>Gammaproteobacteria</taxon>
        <taxon>Lysobacterales</taxon>
        <taxon>Lysobacteraceae</taxon>
        <taxon>Solilutibacter</taxon>
    </lineage>
</organism>
<feature type="transmembrane region" description="Helical" evidence="1">
    <location>
        <begin position="12"/>
        <end position="36"/>
    </location>
</feature>
<keyword evidence="1" id="KW-0812">Transmembrane</keyword>
<dbReference type="Pfam" id="PF03707">
    <property type="entry name" value="MHYT"/>
    <property type="match status" value="3"/>
</dbReference>
<gene>
    <name evidence="3" type="ORF">Lysil_0461</name>
</gene>
<evidence type="ECO:0000259" key="2">
    <source>
        <dbReference type="PROSITE" id="PS50924"/>
    </source>
</evidence>
<feature type="transmembrane region" description="Helical" evidence="1">
    <location>
        <begin position="113"/>
        <end position="135"/>
    </location>
</feature>
<feature type="transmembrane region" description="Helical" evidence="1">
    <location>
        <begin position="83"/>
        <end position="106"/>
    </location>
</feature>
<dbReference type="InterPro" id="IPR005330">
    <property type="entry name" value="MHYT_dom"/>
</dbReference>
<dbReference type="PANTHER" id="PTHR35152">
    <property type="entry name" value="DOMAIN SIGNALLING PROTEIN, PUTATIVE (AFU_ORTHOLOGUE AFUA_5G11310)-RELATED"/>
    <property type="match status" value="1"/>
</dbReference>
<feature type="domain" description="MHYT" evidence="2">
    <location>
        <begin position="10"/>
        <end position="200"/>
    </location>
</feature>
<evidence type="ECO:0000313" key="3">
    <source>
        <dbReference type="EMBL" id="PNS08832.1"/>
    </source>
</evidence>
<feature type="transmembrane region" description="Helical" evidence="1">
    <location>
        <begin position="147"/>
        <end position="167"/>
    </location>
</feature>
<dbReference type="PANTHER" id="PTHR35152:SF1">
    <property type="entry name" value="DOMAIN SIGNALLING PROTEIN, PUTATIVE (AFU_ORTHOLOGUE AFUA_5G11310)-RELATED"/>
    <property type="match status" value="1"/>
</dbReference>
<dbReference type="PROSITE" id="PS50924">
    <property type="entry name" value="MHYT"/>
    <property type="match status" value="1"/>
</dbReference>
<proteinExistence type="predicted"/>
<dbReference type="RefSeq" id="WP_103073963.1">
    <property type="nucleotide sequence ID" value="NZ_NPZB01000001.1"/>
</dbReference>
<keyword evidence="4" id="KW-1185">Reference proteome</keyword>
<dbReference type="EMBL" id="NPZB01000001">
    <property type="protein sequence ID" value="PNS08832.1"/>
    <property type="molecule type" value="Genomic_DNA"/>
</dbReference>
<dbReference type="AlphaFoldDB" id="A0A2K1Q1B5"/>
<name>A0A2K1Q1B5_9GAMM</name>
<keyword evidence="1" id="KW-0472">Membrane</keyword>
<reference evidence="3 4" key="1">
    <citation type="submission" date="2017-08" db="EMBL/GenBank/DDBJ databases">
        <title>Lysobacter sylvestris genome.</title>
        <authorList>
            <person name="Zhang D.-C."/>
            <person name="Albuquerque L."/>
            <person name="Franca L."/>
            <person name="Froufe H.J.C."/>
            <person name="Barroso C."/>
            <person name="Egas C."/>
            <person name="Da Costa M."/>
            <person name="Margesin R."/>
        </authorList>
    </citation>
    <scope>NUCLEOTIDE SEQUENCE [LARGE SCALE GENOMIC DNA]</scope>
    <source>
        <strain evidence="3 4">AM20-91</strain>
    </source>
</reference>
<keyword evidence="1" id="KW-1133">Transmembrane helix</keyword>
<accession>A0A2K1Q1B5</accession>
<protein>
    <submittedName>
        <fullName evidence="3">MHYT domain (Putative integral membrane sensor domain)</fullName>
    </submittedName>
</protein>
<feature type="transmembrane region" description="Helical" evidence="1">
    <location>
        <begin position="48"/>
        <end position="71"/>
    </location>
</feature>
<dbReference type="GO" id="GO:0016020">
    <property type="term" value="C:membrane"/>
    <property type="evidence" value="ECO:0007669"/>
    <property type="project" value="UniProtKB-UniRule"/>
</dbReference>
<feature type="transmembrane region" description="Helical" evidence="1">
    <location>
        <begin position="217"/>
        <end position="238"/>
    </location>
</feature>
<dbReference type="Proteomes" id="UP000236220">
    <property type="component" value="Unassembled WGS sequence"/>
</dbReference>
<evidence type="ECO:0000313" key="4">
    <source>
        <dbReference type="Proteomes" id="UP000236220"/>
    </source>
</evidence>
<dbReference type="OrthoDB" id="3763366at2"/>
<comment type="caution">
    <text evidence="3">The sequence shown here is derived from an EMBL/GenBank/DDBJ whole genome shotgun (WGS) entry which is preliminary data.</text>
</comment>
<sequence length="248" mass="25568">MHDHAIQCVHDPLLVALSYVVSVLGSFTALQLAVSIPAARTAGQRWQSVLGSAAALGVGAIWAMHFIAMLACKMDMPVTYDMPLTILSAIIGFAAVAVGLAIVGIGQFNMGKLVLAGILTGLGVAGMHYTGMAAMRMPAEIQYDGTLVIASVAIAIVASCVALWLAFNLRGWAQMLGSALVMGVAVCGMHYTGMAAAKFVPVDASAAATGTLGGAYLGMGIFAVATILLSVTLVVTMLRRQKRADITI</sequence>
<feature type="transmembrane region" description="Helical" evidence="1">
    <location>
        <begin position="179"/>
        <end position="197"/>
    </location>
</feature>